<feature type="region of interest" description="Disordered" evidence="4">
    <location>
        <begin position="161"/>
        <end position="193"/>
    </location>
</feature>
<dbReference type="PANTHER" id="PTHR15837">
    <property type="entry name" value="RAN GUANINE NUCLEOTIDE RELEASE FACTOR"/>
    <property type="match status" value="1"/>
</dbReference>
<dbReference type="AlphaFoldDB" id="A0A178ZH17"/>
<name>A0A178ZH17_9EURO</name>
<dbReference type="STRING" id="1367422.A0A178ZH17"/>
<accession>A0A178ZH17</accession>
<dbReference type="Pfam" id="PF04603">
    <property type="entry name" value="Mog1"/>
    <property type="match status" value="1"/>
</dbReference>
<dbReference type="InterPro" id="IPR007681">
    <property type="entry name" value="Mog1"/>
</dbReference>
<evidence type="ECO:0000256" key="1">
    <source>
        <dbReference type="ARBA" id="ARBA00010307"/>
    </source>
</evidence>
<dbReference type="OrthoDB" id="10255285at2759"/>
<dbReference type="Proteomes" id="UP000078343">
    <property type="component" value="Unassembled WGS sequence"/>
</dbReference>
<dbReference type="InterPro" id="IPR016123">
    <property type="entry name" value="Mog1/PsbP_a/b/a-sand"/>
</dbReference>
<dbReference type="GO" id="GO:0005634">
    <property type="term" value="C:nucleus"/>
    <property type="evidence" value="ECO:0007669"/>
    <property type="project" value="TreeGrafter"/>
</dbReference>
<evidence type="ECO:0000313" key="5">
    <source>
        <dbReference type="EMBL" id="OAP58932.1"/>
    </source>
</evidence>
<protein>
    <submittedName>
        <fullName evidence="5">Uncharacterized protein</fullName>
    </submittedName>
</protein>
<dbReference type="PANTHER" id="PTHR15837:SF0">
    <property type="entry name" value="RAN GUANINE NUCLEOTIDE RELEASE FACTOR"/>
    <property type="match status" value="1"/>
</dbReference>
<dbReference type="RefSeq" id="XP_018692299.1">
    <property type="nucleotide sequence ID" value="XM_018837739.1"/>
</dbReference>
<dbReference type="GO" id="GO:0005085">
    <property type="term" value="F:guanyl-nucleotide exchange factor activity"/>
    <property type="evidence" value="ECO:0007669"/>
    <property type="project" value="TreeGrafter"/>
</dbReference>
<dbReference type="GeneID" id="30010397"/>
<keyword evidence="3" id="KW-0653">Protein transport</keyword>
<comment type="similarity">
    <text evidence="1">Belongs to the MOG1 family.</text>
</comment>
<comment type="caution">
    <text evidence="5">The sequence shown here is derived from an EMBL/GenBank/DDBJ whole genome shotgun (WGS) entry which is preliminary data.</text>
</comment>
<evidence type="ECO:0000313" key="6">
    <source>
        <dbReference type="Proteomes" id="UP000078343"/>
    </source>
</evidence>
<evidence type="ECO:0000256" key="4">
    <source>
        <dbReference type="SAM" id="MobiDB-lite"/>
    </source>
</evidence>
<reference evidence="5 6" key="1">
    <citation type="submission" date="2016-04" db="EMBL/GenBank/DDBJ databases">
        <title>Draft genome of Fonsecaea erecta CBS 125763.</title>
        <authorList>
            <person name="Weiss V.A."/>
            <person name="Vicente V.A."/>
            <person name="Raittz R.T."/>
            <person name="Moreno L.F."/>
            <person name="De Souza E.M."/>
            <person name="Pedrosa F.O."/>
            <person name="Steffens M.B."/>
            <person name="Faoro H."/>
            <person name="Tadra-Sfeir M.Z."/>
            <person name="Najafzadeh M.J."/>
            <person name="Felipe M.S."/>
            <person name="Teixeira M."/>
            <person name="Sun J."/>
            <person name="Xi L."/>
            <person name="Gomes R."/>
            <person name="De Azevedo C.M."/>
            <person name="Salgado C.G."/>
            <person name="Da Silva M.B."/>
            <person name="Nascimento M.F."/>
            <person name="Queiroz-Telles F."/>
            <person name="Attili D.S."/>
            <person name="Gorbushina A."/>
        </authorList>
    </citation>
    <scope>NUCLEOTIDE SEQUENCE [LARGE SCALE GENOMIC DNA]</scope>
    <source>
        <strain evidence="5 6">CBS 125763</strain>
    </source>
</reference>
<feature type="compositionally biased region" description="Low complexity" evidence="4">
    <location>
        <begin position="171"/>
        <end position="193"/>
    </location>
</feature>
<dbReference type="Gene3D" id="3.40.1000.10">
    <property type="entry name" value="Mog1/PsbP, alpha/beta/alpha sandwich"/>
    <property type="match status" value="1"/>
</dbReference>
<keyword evidence="2" id="KW-0813">Transport</keyword>
<keyword evidence="6" id="KW-1185">Reference proteome</keyword>
<evidence type="ECO:0000256" key="2">
    <source>
        <dbReference type="ARBA" id="ARBA00022448"/>
    </source>
</evidence>
<feature type="region of interest" description="Disordered" evidence="4">
    <location>
        <begin position="59"/>
        <end position="86"/>
    </location>
</feature>
<dbReference type="GO" id="GO:0031267">
    <property type="term" value="F:small GTPase binding"/>
    <property type="evidence" value="ECO:0007669"/>
    <property type="project" value="TreeGrafter"/>
</dbReference>
<gene>
    <name evidence="5" type="ORF">AYL99_06229</name>
</gene>
<sequence length="275" mass="29006">MATTYGVRQLYGGAITVELPVDLIDSSDIRQIPDHQEVFLSPTTLTSIIFEINDYVRPGATAPSPSPGPTTTTSTTTTPDGTTTTTTTTAVSQVIVNGSAAQLQRPQEELDAEAAKYHFTDVIAPPDTLAAPLPNPQPVKMIDPSLASYPAYMLAGNIHSDEMAPRRNPNSSQSQSQGAGARTTASSSSSPSPARLASLVHQLALLVRLQPCNADLCVRINVPVKEFVEAGQRAGATPDGGAIEAMIAQEVGHARDVLARVVGTLAVRDWHLFNA</sequence>
<evidence type="ECO:0000256" key="3">
    <source>
        <dbReference type="ARBA" id="ARBA00022927"/>
    </source>
</evidence>
<dbReference type="GO" id="GO:0006606">
    <property type="term" value="P:protein import into nucleus"/>
    <property type="evidence" value="ECO:0007669"/>
    <property type="project" value="TreeGrafter"/>
</dbReference>
<proteinExistence type="inferred from homology"/>
<organism evidence="5 6">
    <name type="scientific">Fonsecaea erecta</name>
    <dbReference type="NCBI Taxonomy" id="1367422"/>
    <lineage>
        <taxon>Eukaryota</taxon>
        <taxon>Fungi</taxon>
        <taxon>Dikarya</taxon>
        <taxon>Ascomycota</taxon>
        <taxon>Pezizomycotina</taxon>
        <taxon>Eurotiomycetes</taxon>
        <taxon>Chaetothyriomycetidae</taxon>
        <taxon>Chaetothyriales</taxon>
        <taxon>Herpotrichiellaceae</taxon>
        <taxon>Fonsecaea</taxon>
    </lineage>
</organism>
<dbReference type="SUPFAM" id="SSF55724">
    <property type="entry name" value="Mog1p/PsbP-like"/>
    <property type="match status" value="1"/>
</dbReference>
<dbReference type="EMBL" id="LVYI01000005">
    <property type="protein sequence ID" value="OAP58932.1"/>
    <property type="molecule type" value="Genomic_DNA"/>
</dbReference>